<dbReference type="PANTHER" id="PTHR12143">
    <property type="entry name" value="PEPTIDE N-GLYCANASE PNGASE -RELATED"/>
    <property type="match status" value="1"/>
</dbReference>
<dbReference type="OrthoDB" id="449263at2759"/>
<dbReference type="Gene3D" id="3.30.2080.10">
    <property type="entry name" value="GH92 mannosidase domain"/>
    <property type="match status" value="1"/>
</dbReference>
<dbReference type="FunFam" id="1.20.1050.60:FF:000002">
    <property type="entry name" value="Glycosyl hydrolase family 92"/>
    <property type="match status" value="1"/>
</dbReference>
<reference evidence="5" key="1">
    <citation type="journal article" date="2020" name="Stud. Mycol.">
        <title>101 Dothideomycetes genomes: a test case for predicting lifestyles and emergence of pathogens.</title>
        <authorList>
            <person name="Haridas S."/>
            <person name="Albert R."/>
            <person name="Binder M."/>
            <person name="Bloem J."/>
            <person name="Labutti K."/>
            <person name="Salamov A."/>
            <person name="Andreopoulos B."/>
            <person name="Baker S."/>
            <person name="Barry K."/>
            <person name="Bills G."/>
            <person name="Bluhm B."/>
            <person name="Cannon C."/>
            <person name="Castanera R."/>
            <person name="Culley D."/>
            <person name="Daum C."/>
            <person name="Ezra D."/>
            <person name="Gonzalez J."/>
            <person name="Henrissat B."/>
            <person name="Kuo A."/>
            <person name="Liang C."/>
            <person name="Lipzen A."/>
            <person name="Lutzoni F."/>
            <person name="Magnuson J."/>
            <person name="Mondo S."/>
            <person name="Nolan M."/>
            <person name="Ohm R."/>
            <person name="Pangilinan J."/>
            <person name="Park H.-J."/>
            <person name="Ramirez L."/>
            <person name="Alfaro M."/>
            <person name="Sun H."/>
            <person name="Tritt A."/>
            <person name="Yoshinaga Y."/>
            <person name="Zwiers L.-H."/>
            <person name="Turgeon B."/>
            <person name="Goodwin S."/>
            <person name="Spatafora J."/>
            <person name="Crous P."/>
            <person name="Grigoriev I."/>
        </authorList>
    </citation>
    <scope>NUCLEOTIDE SEQUENCE</scope>
    <source>
        <strain evidence="5">CBS 115976</strain>
    </source>
</reference>
<dbReference type="PANTHER" id="PTHR12143:SF25">
    <property type="entry name" value="FAMILY PROTEIN, PUTATIVE (AFU_ORTHOLOGUE AFUA_1G10790)-RELATED"/>
    <property type="match status" value="1"/>
</dbReference>
<name>A0A6A6U0E9_9PEZI</name>
<gene>
    <name evidence="5" type="ORF">BT63DRAFT_459352</name>
</gene>
<dbReference type="InterPro" id="IPR012939">
    <property type="entry name" value="Glyco_hydro_92"/>
</dbReference>
<dbReference type="InterPro" id="IPR050883">
    <property type="entry name" value="PNGase"/>
</dbReference>
<dbReference type="GO" id="GO:0005975">
    <property type="term" value="P:carbohydrate metabolic process"/>
    <property type="evidence" value="ECO:0007669"/>
    <property type="project" value="InterPro"/>
</dbReference>
<dbReference type="Proteomes" id="UP000799302">
    <property type="component" value="Unassembled WGS sequence"/>
</dbReference>
<evidence type="ECO:0000313" key="6">
    <source>
        <dbReference type="Proteomes" id="UP000799302"/>
    </source>
</evidence>
<dbReference type="Gene3D" id="1.20.1610.10">
    <property type="entry name" value="alpha-1,2-mannosidases domains"/>
    <property type="match status" value="1"/>
</dbReference>
<dbReference type="NCBIfam" id="TIGR01180">
    <property type="entry name" value="aman2_put"/>
    <property type="match status" value="1"/>
</dbReference>
<dbReference type="Pfam" id="PF17678">
    <property type="entry name" value="Glyco_hydro_92N"/>
    <property type="match status" value="1"/>
</dbReference>
<dbReference type="FunFam" id="2.70.98.10:FF:000010">
    <property type="entry name" value="Alpha-1,2-mannosidase family protein"/>
    <property type="match status" value="1"/>
</dbReference>
<evidence type="ECO:0000256" key="1">
    <source>
        <dbReference type="SAM" id="MobiDB-lite"/>
    </source>
</evidence>
<dbReference type="InterPro" id="IPR014718">
    <property type="entry name" value="GH-type_carb-bd"/>
</dbReference>
<accession>A0A6A6U0E9</accession>
<organism evidence="5 6">
    <name type="scientific">Microthyrium microscopicum</name>
    <dbReference type="NCBI Taxonomy" id="703497"/>
    <lineage>
        <taxon>Eukaryota</taxon>
        <taxon>Fungi</taxon>
        <taxon>Dikarya</taxon>
        <taxon>Ascomycota</taxon>
        <taxon>Pezizomycotina</taxon>
        <taxon>Dothideomycetes</taxon>
        <taxon>Dothideomycetes incertae sedis</taxon>
        <taxon>Microthyriales</taxon>
        <taxon>Microthyriaceae</taxon>
        <taxon>Microthyrium</taxon>
    </lineage>
</organism>
<dbReference type="InterPro" id="IPR005887">
    <property type="entry name" value="GH92_a_mannosidase_put"/>
</dbReference>
<dbReference type="InterPro" id="IPR041371">
    <property type="entry name" value="GH92_N"/>
</dbReference>
<feature type="domain" description="Glycosyl hydrolase family 92 N-terminal" evidence="4">
    <location>
        <begin position="27"/>
        <end position="271"/>
    </location>
</feature>
<feature type="chain" id="PRO_5025612788" evidence="2">
    <location>
        <begin position="20"/>
        <end position="851"/>
    </location>
</feature>
<feature type="signal peptide" evidence="2">
    <location>
        <begin position="1"/>
        <end position="19"/>
    </location>
</feature>
<dbReference type="GO" id="GO:0030246">
    <property type="term" value="F:carbohydrate binding"/>
    <property type="evidence" value="ECO:0007669"/>
    <property type="project" value="InterPro"/>
</dbReference>
<dbReference type="GO" id="GO:0005829">
    <property type="term" value="C:cytosol"/>
    <property type="evidence" value="ECO:0007669"/>
    <property type="project" value="TreeGrafter"/>
</dbReference>
<sequence>MYRPLLAVLLGAHCALVAADEWDPLKYVDPLIGSQNGGNVFSGASIPYGLAKPVADTNDESNQGGFVFNPQAGVTGFGNLHDSGTGGSPSLGNFQLFPYASCPGDDINRCNFPKKARAVSFVPESVVARPGHFAIKLGNGVSAEMSSTHRTSIFEFDFPAGSSPLILMDLTDLSDSRQDNGTVTVDPQSGRMKGGARFLPSFGTGNYQAYFCVDFHGASIRDNGIFVNSRASTEAKELTISRSINGYPLPGGAFVRFANGTSKVRARVGLSFISSELACYNGESEIPQFDLKSVIQASQSLWREKLKPIRVDDTGVNSSFTTIFYSGIYRTMINPQDYTGENPLWKSDEPYFDSFYCLWDSFRSQIPFLILFDPVSVSRMIRSLIDTYVHDGWLPDCRMTFSRGYTQGGSNADVILADAYLKGISQYIDWNLGYKAVVKDAEEEPFDWCCHGRGGLDSWKTLGYIPVQDFDYKGFGTMTRSLSRTLEYAYNDFTISLMASKLGKTADTAVYVKRSQNWANLFNSSAVSNLYNGTSTGFTGFFQPKYLNKTWGYQNPLYCSRLDPNPNSVCSLQNTAGETFESSIWEYGFYVPHNQAGLMQLYGGQANFVQRLNYLHDQSVGDISNEPSFLTVFQYHYAGRPGLSARRSHFYIPSRFSSAKDGIPGNDDSGAMGSFTVFNMMGIFPNPGQDVYFIIPPYFRSVNFTSPLGNATAKITIENFDPTYHAVFIQNATLNGQPYTKNWLSHSFFLGNNELVLRVGTTESTWGTHVADVPPSLSDYPPFSFNGSDGGISSVGELPVSSPPREKPRGAQGHHLTNSTSSVPPTAVPTSSPMERRWVRTAMDLHRRWRS</sequence>
<dbReference type="GO" id="GO:0000224">
    <property type="term" value="F:peptide-N4-(N-acetyl-beta-glucosaminyl)asparagine amidase activity"/>
    <property type="evidence" value="ECO:0007669"/>
    <property type="project" value="TreeGrafter"/>
</dbReference>
<feature type="compositionally biased region" description="Low complexity" evidence="1">
    <location>
        <begin position="817"/>
        <end position="833"/>
    </location>
</feature>
<dbReference type="GO" id="GO:0006516">
    <property type="term" value="P:glycoprotein catabolic process"/>
    <property type="evidence" value="ECO:0007669"/>
    <property type="project" value="TreeGrafter"/>
</dbReference>
<dbReference type="GO" id="GO:0005634">
    <property type="term" value="C:nucleus"/>
    <property type="evidence" value="ECO:0007669"/>
    <property type="project" value="TreeGrafter"/>
</dbReference>
<dbReference type="Gene3D" id="2.70.98.10">
    <property type="match status" value="1"/>
</dbReference>
<keyword evidence="6" id="KW-1185">Reference proteome</keyword>
<protein>
    <submittedName>
        <fullName evidence="5">Alpha-1,2-mannosidase-like protein</fullName>
    </submittedName>
</protein>
<dbReference type="SUPFAM" id="SSF48208">
    <property type="entry name" value="Six-hairpin glycosidases"/>
    <property type="match status" value="1"/>
</dbReference>
<dbReference type="Pfam" id="PF07971">
    <property type="entry name" value="Glyco_hydro_92"/>
    <property type="match status" value="1"/>
</dbReference>
<keyword evidence="2" id="KW-0732">Signal</keyword>
<dbReference type="InterPro" id="IPR008928">
    <property type="entry name" value="6-hairpin_glycosidase_sf"/>
</dbReference>
<feature type="region of interest" description="Disordered" evidence="1">
    <location>
        <begin position="794"/>
        <end position="836"/>
    </location>
</feature>
<evidence type="ECO:0000259" key="4">
    <source>
        <dbReference type="Pfam" id="PF17678"/>
    </source>
</evidence>
<feature type="domain" description="Glycosyl hydrolase family 92" evidence="3">
    <location>
        <begin position="278"/>
        <end position="760"/>
    </location>
</feature>
<dbReference type="FunFam" id="1.20.1610.10:FF:000002">
    <property type="entry name" value="Alpha-1,2-mannosidase family protein"/>
    <property type="match status" value="1"/>
</dbReference>
<evidence type="ECO:0000313" key="5">
    <source>
        <dbReference type="EMBL" id="KAF2665775.1"/>
    </source>
</evidence>
<evidence type="ECO:0000259" key="3">
    <source>
        <dbReference type="Pfam" id="PF07971"/>
    </source>
</evidence>
<dbReference type="AlphaFoldDB" id="A0A6A6U0E9"/>
<proteinExistence type="predicted"/>
<evidence type="ECO:0000256" key="2">
    <source>
        <dbReference type="SAM" id="SignalP"/>
    </source>
</evidence>
<dbReference type="Gene3D" id="1.20.1050.60">
    <property type="entry name" value="alpha-1,2-mannosidase"/>
    <property type="match status" value="1"/>
</dbReference>
<dbReference type="EMBL" id="MU004240">
    <property type="protein sequence ID" value="KAF2665775.1"/>
    <property type="molecule type" value="Genomic_DNA"/>
</dbReference>